<sequence length="131" mass="14680">MAQWYPRVCVYSDFQGWQNHQFTGRGEFALTFGNFDVEMTVPADHIVGSTGECQNYAQVLTSSQMARYNQAKNAKEPVEIVTLADATAAEKTKAHKRKHGILKQITFVILHGPLPENLFGMACRNSSMVKK</sequence>
<keyword evidence="2" id="KW-1185">Reference proteome</keyword>
<gene>
    <name evidence="1" type="ORF">MKP09_00490</name>
</gene>
<dbReference type="Proteomes" id="UP001202248">
    <property type="component" value="Unassembled WGS sequence"/>
</dbReference>
<organism evidence="1 2">
    <name type="scientific">Niabella ginsengisoli</name>
    <dbReference type="NCBI Taxonomy" id="522298"/>
    <lineage>
        <taxon>Bacteria</taxon>
        <taxon>Pseudomonadati</taxon>
        <taxon>Bacteroidota</taxon>
        <taxon>Chitinophagia</taxon>
        <taxon>Chitinophagales</taxon>
        <taxon>Chitinophagaceae</taxon>
        <taxon>Niabella</taxon>
    </lineage>
</organism>
<protein>
    <submittedName>
        <fullName evidence="1">Uncharacterized protein</fullName>
    </submittedName>
</protein>
<name>A0ABS9SDT2_9BACT</name>
<evidence type="ECO:0000313" key="1">
    <source>
        <dbReference type="EMBL" id="MCH5596510.1"/>
    </source>
</evidence>
<comment type="caution">
    <text evidence="1">The sequence shown here is derived from an EMBL/GenBank/DDBJ whole genome shotgun (WGS) entry which is preliminary data.</text>
</comment>
<reference evidence="1 2" key="1">
    <citation type="submission" date="2022-02" db="EMBL/GenBank/DDBJ databases">
        <authorList>
            <person name="Min J."/>
        </authorList>
    </citation>
    <scope>NUCLEOTIDE SEQUENCE [LARGE SCALE GENOMIC DNA]</scope>
    <source>
        <strain evidence="1 2">GR10-1</strain>
    </source>
</reference>
<proteinExistence type="predicted"/>
<accession>A0ABS9SDT2</accession>
<dbReference type="EMBL" id="JAKWBL010000001">
    <property type="protein sequence ID" value="MCH5596510.1"/>
    <property type="molecule type" value="Genomic_DNA"/>
</dbReference>
<dbReference type="RefSeq" id="WP_240825483.1">
    <property type="nucleotide sequence ID" value="NZ_JAKWBL010000001.1"/>
</dbReference>
<evidence type="ECO:0000313" key="2">
    <source>
        <dbReference type="Proteomes" id="UP001202248"/>
    </source>
</evidence>